<dbReference type="EMBL" id="JAUUDS010000004">
    <property type="protein sequence ID" value="MDP1027635.1"/>
    <property type="molecule type" value="Genomic_DNA"/>
</dbReference>
<proteinExistence type="predicted"/>
<comment type="caution">
    <text evidence="1">The sequence shown here is derived from an EMBL/GenBank/DDBJ whole genome shotgun (WGS) entry which is preliminary data.</text>
</comment>
<accession>A0ABT9ELB2</accession>
<dbReference type="Proteomes" id="UP001230685">
    <property type="component" value="Unassembled WGS sequence"/>
</dbReference>
<sequence>MSEATLFRARAEAERANAEAAVLDNVRERAERAANAWSVMADRAEQTLAARERREAARTDA</sequence>
<keyword evidence="2" id="KW-1185">Reference proteome</keyword>
<protein>
    <submittedName>
        <fullName evidence="1">Uncharacterized protein</fullName>
    </submittedName>
</protein>
<organism evidence="1 2">
    <name type="scientific">Sphingomonas aurea</name>
    <dbReference type="NCBI Taxonomy" id="3063994"/>
    <lineage>
        <taxon>Bacteria</taxon>
        <taxon>Pseudomonadati</taxon>
        <taxon>Pseudomonadota</taxon>
        <taxon>Alphaproteobacteria</taxon>
        <taxon>Sphingomonadales</taxon>
        <taxon>Sphingomonadaceae</taxon>
        <taxon>Sphingomonas</taxon>
    </lineage>
</organism>
<gene>
    <name evidence="1" type="ORF">Q5H91_10455</name>
</gene>
<evidence type="ECO:0000313" key="2">
    <source>
        <dbReference type="Proteomes" id="UP001230685"/>
    </source>
</evidence>
<evidence type="ECO:0000313" key="1">
    <source>
        <dbReference type="EMBL" id="MDP1027635.1"/>
    </source>
</evidence>
<name>A0ABT9ELB2_9SPHN</name>
<reference evidence="1 2" key="1">
    <citation type="submission" date="2023-07" db="EMBL/GenBank/DDBJ databases">
        <authorList>
            <person name="Kim M.K."/>
        </authorList>
    </citation>
    <scope>NUCLEOTIDE SEQUENCE [LARGE SCALE GENOMIC DNA]</scope>
    <source>
        <strain evidence="1 2">KR1UV-12</strain>
    </source>
</reference>
<dbReference type="RefSeq" id="WP_305173344.1">
    <property type="nucleotide sequence ID" value="NZ_JAUUDS010000004.1"/>
</dbReference>